<dbReference type="Gene3D" id="3.90.1720.10">
    <property type="entry name" value="endopeptidase domain like (from Nostoc punctiforme)"/>
    <property type="match status" value="1"/>
</dbReference>
<accession>A0ABZ3J344</accession>
<protein>
    <recommendedName>
        <fullName evidence="6">NlpC/P60 domain-containing protein</fullName>
    </recommendedName>
</protein>
<sequence>MQLVKIIFFTTLCVFLFQLNSAFASENNMPVLRQGDAGDSVYMLQAELKKRGFYQYEVDGNFGSGTKRAVIEFQQANGLEDDGIVGLRTWHILRNATGIGEVSRGNGDRKLGQRLAGFAQRFLGVPYVWGGASPGGFDCSGFVYYVYSQYGVSLPRVADEQYHFGQRVPLADIQPGDLVFYSTYIPGPSHVGIYVGNGQFIHASSGANAVTMTPMSKDYYQTRFLGAFRVFR</sequence>
<keyword evidence="2" id="KW-0645">Protease</keyword>
<dbReference type="InterPro" id="IPR036365">
    <property type="entry name" value="PGBD-like_sf"/>
</dbReference>
<feature type="domain" description="NlpC/P60" evidence="6">
    <location>
        <begin position="109"/>
        <end position="231"/>
    </location>
</feature>
<evidence type="ECO:0000256" key="5">
    <source>
        <dbReference type="SAM" id="SignalP"/>
    </source>
</evidence>
<dbReference type="PANTHER" id="PTHR47053">
    <property type="entry name" value="MUREIN DD-ENDOPEPTIDASE MEPH-RELATED"/>
    <property type="match status" value="1"/>
</dbReference>
<comment type="similarity">
    <text evidence="1">Belongs to the peptidase C40 family.</text>
</comment>
<dbReference type="Pfam" id="PF01471">
    <property type="entry name" value="PG_binding_1"/>
    <property type="match status" value="1"/>
</dbReference>
<dbReference type="Pfam" id="PF00877">
    <property type="entry name" value="NLPC_P60"/>
    <property type="match status" value="1"/>
</dbReference>
<dbReference type="InterPro" id="IPR051202">
    <property type="entry name" value="Peptidase_C40"/>
</dbReference>
<keyword evidence="4" id="KW-0788">Thiol protease</keyword>
<keyword evidence="5" id="KW-0732">Signal</keyword>
<evidence type="ECO:0000256" key="3">
    <source>
        <dbReference type="ARBA" id="ARBA00022801"/>
    </source>
</evidence>
<evidence type="ECO:0000313" key="7">
    <source>
        <dbReference type="EMBL" id="XFO72493.1"/>
    </source>
</evidence>
<dbReference type="InterPro" id="IPR036366">
    <property type="entry name" value="PGBDSf"/>
</dbReference>
<evidence type="ECO:0000259" key="6">
    <source>
        <dbReference type="PROSITE" id="PS51935"/>
    </source>
</evidence>
<dbReference type="InterPro" id="IPR000064">
    <property type="entry name" value="NLP_P60_dom"/>
</dbReference>
<keyword evidence="3" id="KW-0378">Hydrolase</keyword>
<dbReference type="InterPro" id="IPR038765">
    <property type="entry name" value="Papain-like_cys_pep_sf"/>
</dbReference>
<reference evidence="7" key="1">
    <citation type="submission" date="2024-05" db="EMBL/GenBank/DDBJ databases">
        <title>Isolation and characterization of Sporomusa carbonis sp. nov., a carboxydotrophic hydrogenogen in the genus of Sporomusa isolated from a charcoal burning pile.</title>
        <authorList>
            <person name="Boeer T."/>
            <person name="Rosenbaum F."/>
            <person name="Eysell L."/>
            <person name="Mueller V."/>
            <person name="Daniel R."/>
            <person name="Poehlein A."/>
        </authorList>
    </citation>
    <scope>NUCLEOTIDE SEQUENCE [LARGE SCALE GENOMIC DNA]</scope>
    <source>
        <strain evidence="7">DSM 3132</strain>
    </source>
</reference>
<gene>
    <name evidence="7" type="ORF">SPACI_025460</name>
</gene>
<keyword evidence="8" id="KW-1185">Reference proteome</keyword>
<feature type="chain" id="PRO_5047196709" description="NlpC/P60 domain-containing protein" evidence="5">
    <location>
        <begin position="25"/>
        <end position="232"/>
    </location>
</feature>
<proteinExistence type="inferred from homology"/>
<dbReference type="RefSeq" id="WP_093791884.1">
    <property type="nucleotide sequence ID" value="NZ_CP155571.1"/>
</dbReference>
<evidence type="ECO:0000256" key="2">
    <source>
        <dbReference type="ARBA" id="ARBA00022670"/>
    </source>
</evidence>
<dbReference type="EMBL" id="CP155571">
    <property type="protein sequence ID" value="XFO72493.1"/>
    <property type="molecule type" value="Genomic_DNA"/>
</dbReference>
<evidence type="ECO:0000256" key="4">
    <source>
        <dbReference type="ARBA" id="ARBA00022807"/>
    </source>
</evidence>
<dbReference type="SUPFAM" id="SSF47090">
    <property type="entry name" value="PGBD-like"/>
    <property type="match status" value="1"/>
</dbReference>
<dbReference type="Proteomes" id="UP000216052">
    <property type="component" value="Chromosome"/>
</dbReference>
<evidence type="ECO:0000256" key="1">
    <source>
        <dbReference type="ARBA" id="ARBA00007074"/>
    </source>
</evidence>
<organism evidence="7 8">
    <name type="scientific">Sporomusa acidovorans (strain ATCC 49682 / DSM 3132 / Mol)</name>
    <dbReference type="NCBI Taxonomy" id="1123286"/>
    <lineage>
        <taxon>Bacteria</taxon>
        <taxon>Bacillati</taxon>
        <taxon>Bacillota</taxon>
        <taxon>Negativicutes</taxon>
        <taxon>Selenomonadales</taxon>
        <taxon>Sporomusaceae</taxon>
        <taxon>Sporomusa</taxon>
    </lineage>
</organism>
<name>A0ABZ3J344_SPOA4</name>
<dbReference type="InterPro" id="IPR002477">
    <property type="entry name" value="Peptidoglycan-bd-like"/>
</dbReference>
<feature type="signal peptide" evidence="5">
    <location>
        <begin position="1"/>
        <end position="24"/>
    </location>
</feature>
<dbReference type="PANTHER" id="PTHR47053:SF1">
    <property type="entry name" value="MUREIN DD-ENDOPEPTIDASE MEPH-RELATED"/>
    <property type="match status" value="1"/>
</dbReference>
<dbReference type="Gene3D" id="1.10.101.10">
    <property type="entry name" value="PGBD-like superfamily/PGBD"/>
    <property type="match status" value="1"/>
</dbReference>
<dbReference type="SUPFAM" id="SSF54001">
    <property type="entry name" value="Cysteine proteinases"/>
    <property type="match status" value="1"/>
</dbReference>
<evidence type="ECO:0000313" key="8">
    <source>
        <dbReference type="Proteomes" id="UP000216052"/>
    </source>
</evidence>
<dbReference type="PROSITE" id="PS51935">
    <property type="entry name" value="NLPC_P60"/>
    <property type="match status" value="1"/>
</dbReference>